<dbReference type="CDD" id="cd00442">
    <property type="entry name" value="Lyz-like"/>
    <property type="match status" value="1"/>
</dbReference>
<reference evidence="3 7" key="3">
    <citation type="submission" date="2017-11" db="EMBL/GenBank/DDBJ databases">
        <title>Genome sequence of the bacterial symbiont EPR9N from a vent mussel Bathymodiolus thermophilus.</title>
        <authorList>
            <person name="Won Y.-J."/>
        </authorList>
    </citation>
    <scope>NUCLEOTIDE SEQUENCE [LARGE SCALE GENOMIC DNA]</scope>
    <source>
        <strain evidence="3 7">EPR9N</strain>
    </source>
</reference>
<sequence length="201" mass="23055">MKKLLFVVLLPLILSGCFSTPAITVNNICHLLDEEVSWYQAAKASEKKYGVPMYVQLAIMYQESNFKSDAQPPRSRLFGFVPWTRPTSAYGFAQAVDATWEWYQQSTGNADADRGDFADSIDFMGWYINKSNKLSGISKTNAYHQYLAYHEGHGGFNRKTHNRKPWLKRVAKKVASNARRYKRQLTLCSAQLDKNSTWSFF</sequence>
<reference evidence="6" key="1">
    <citation type="submission" date="2016-09" db="EMBL/GenBank/DDBJ databases">
        <title>Genome Sequence of Bathymodiolus thermophilus sulfur-oxidizing gill endosymbiont.</title>
        <authorList>
            <person name="Ponnudurai R."/>
            <person name="Kleiner M."/>
            <person name="Sayavedra L."/>
            <person name="Thuermer A."/>
            <person name="Felbeck H."/>
            <person name="Schlueter R."/>
            <person name="Schweder T."/>
            <person name="Markert S."/>
        </authorList>
    </citation>
    <scope>NUCLEOTIDE SEQUENCE [LARGE SCALE GENOMIC DNA]</scope>
    <source>
        <strain evidence="6">BAT/CrabSpa'14</strain>
    </source>
</reference>
<dbReference type="Gene3D" id="1.10.530.10">
    <property type="match status" value="1"/>
</dbReference>
<dbReference type="InterPro" id="IPR023346">
    <property type="entry name" value="Lysozyme-like_dom_sf"/>
</dbReference>
<organism evidence="5 6">
    <name type="scientific">Bathymodiolus thermophilus thioautotrophic gill symbiont</name>
    <dbReference type="NCBI Taxonomy" id="2360"/>
    <lineage>
        <taxon>Bacteria</taxon>
        <taxon>Pseudomonadati</taxon>
        <taxon>Pseudomonadota</taxon>
        <taxon>Gammaproteobacteria</taxon>
        <taxon>sulfur-oxidizing symbionts</taxon>
    </lineage>
</organism>
<dbReference type="RefSeq" id="WP_071564034.1">
    <property type="nucleotide sequence ID" value="NZ_CAESAQ020000028.1"/>
</dbReference>
<evidence type="ECO:0000256" key="1">
    <source>
        <dbReference type="SAM" id="SignalP"/>
    </source>
</evidence>
<evidence type="ECO:0000259" key="2">
    <source>
        <dbReference type="Pfam" id="PF19489"/>
    </source>
</evidence>
<dbReference type="SUPFAM" id="SSF53955">
    <property type="entry name" value="Lysozyme-like"/>
    <property type="match status" value="1"/>
</dbReference>
<dbReference type="AlphaFoldDB" id="A0A1J5U7T2"/>
<dbReference type="InterPro" id="IPR045795">
    <property type="entry name" value="SLT_4"/>
</dbReference>
<evidence type="ECO:0000313" key="7">
    <source>
        <dbReference type="Proteomes" id="UP000278334"/>
    </source>
</evidence>
<dbReference type="PROSITE" id="PS51257">
    <property type="entry name" value="PROKAR_LIPOPROTEIN"/>
    <property type="match status" value="1"/>
</dbReference>
<reference evidence="5" key="2">
    <citation type="journal article" date="2017" name="Stand. Genomic Sci.">
        <title>Genome sequence of the sulfur-oxidizing Bathymodiolus thermophilus gill endosymbiont.</title>
        <authorList>
            <person name="Ponnudurai R."/>
            <person name="Sayavedra L."/>
            <person name="Kleiner M."/>
            <person name="Heiden S.E."/>
            <person name="Thurmer A."/>
            <person name="Felbeck H."/>
            <person name="Schluter R."/>
            <person name="Sievert S.M."/>
            <person name="Daniel R."/>
            <person name="Schweder T."/>
            <person name="Markert S."/>
        </authorList>
    </citation>
    <scope>NUCLEOTIDE SEQUENCE</scope>
    <source>
        <strain evidence="5">BAT/CrabSpa'14</strain>
    </source>
</reference>
<dbReference type="EMBL" id="MIQH01000475">
    <property type="protein sequence ID" value="OIR24902.1"/>
    <property type="molecule type" value="Genomic_DNA"/>
</dbReference>
<proteinExistence type="predicted"/>
<protein>
    <submittedName>
        <fullName evidence="3">Lytic transglycosylase</fullName>
    </submittedName>
</protein>
<dbReference type="KEGG" id="bthg:MS2017_0692"/>
<evidence type="ECO:0000313" key="5">
    <source>
        <dbReference type="EMBL" id="OIR24902.1"/>
    </source>
</evidence>
<dbReference type="EMBL" id="CAESAQ020000028">
    <property type="protein sequence ID" value="CAB5496317.1"/>
    <property type="molecule type" value="Genomic_DNA"/>
</dbReference>
<dbReference type="Proteomes" id="UP000278334">
    <property type="component" value="Chromosome"/>
</dbReference>
<dbReference type="Proteomes" id="UP000182798">
    <property type="component" value="Unassembled WGS sequence"/>
</dbReference>
<feature type="signal peptide" evidence="1">
    <location>
        <begin position="1"/>
        <end position="24"/>
    </location>
</feature>
<feature type="chain" id="PRO_5044561971" evidence="1">
    <location>
        <begin position="25"/>
        <end position="201"/>
    </location>
</feature>
<dbReference type="Proteomes" id="UP000643672">
    <property type="component" value="Unassembled WGS sequence"/>
</dbReference>
<name>A0A1J5U7T2_9GAMM</name>
<feature type="domain" description="Transglycosylase SLT" evidence="2">
    <location>
        <begin position="6"/>
        <end position="188"/>
    </location>
</feature>
<evidence type="ECO:0000313" key="8">
    <source>
        <dbReference type="Proteomes" id="UP000643672"/>
    </source>
</evidence>
<keyword evidence="8" id="KW-1185">Reference proteome</keyword>
<gene>
    <name evidence="5" type="ORF">BGC33_12060</name>
    <name evidence="3" type="ORF">MS2017_0692</name>
    <name evidence="4" type="ORF">THERMOS_483</name>
</gene>
<accession>A0A1J5U7T2</accession>
<evidence type="ECO:0000313" key="3">
    <source>
        <dbReference type="EMBL" id="AYQ56423.1"/>
    </source>
</evidence>
<evidence type="ECO:0000313" key="6">
    <source>
        <dbReference type="Proteomes" id="UP000182798"/>
    </source>
</evidence>
<dbReference type="EMBL" id="CP024634">
    <property type="protein sequence ID" value="AYQ56423.1"/>
    <property type="molecule type" value="Genomic_DNA"/>
</dbReference>
<evidence type="ECO:0000313" key="4">
    <source>
        <dbReference type="EMBL" id="CAB5496317.1"/>
    </source>
</evidence>
<dbReference type="OrthoDB" id="9789144at2"/>
<reference evidence="4 8" key="4">
    <citation type="submission" date="2020-05" db="EMBL/GenBank/DDBJ databases">
        <authorList>
            <person name="Petersen J."/>
            <person name="Sayavedra L."/>
        </authorList>
    </citation>
    <scope>NUCLEOTIDE SEQUENCE [LARGE SCALE GENOMIC DNA]</scope>
    <source>
        <strain evidence="4">B thermophilus SOXS</strain>
    </source>
</reference>
<keyword evidence="1" id="KW-0732">Signal</keyword>
<dbReference type="Pfam" id="PF19489">
    <property type="entry name" value="SLT_4"/>
    <property type="match status" value="1"/>
</dbReference>